<feature type="compositionally biased region" description="Acidic residues" evidence="1">
    <location>
        <begin position="128"/>
        <end position="146"/>
    </location>
</feature>
<dbReference type="PANTHER" id="PTHR12550">
    <property type="entry name" value="HEPATOMA-DERIVED GROWTH FACTOR-RELATED"/>
    <property type="match status" value="1"/>
</dbReference>
<dbReference type="FunFam" id="2.30.30.140:FF:000017">
    <property type="entry name" value="hepatoma-derived growth factor isoform X1"/>
    <property type="match status" value="1"/>
</dbReference>
<evidence type="ECO:0000313" key="5">
    <source>
        <dbReference type="RefSeq" id="NP_001161563.1"/>
    </source>
</evidence>
<proteinExistence type="evidence at transcript level"/>
<keyword evidence="4" id="KW-1185">Reference proteome</keyword>
<feature type="compositionally biased region" description="Basic and acidic residues" evidence="1">
    <location>
        <begin position="147"/>
        <end position="162"/>
    </location>
</feature>
<dbReference type="KEGG" id="sko:100313630"/>
<reference evidence="5" key="2">
    <citation type="submission" date="2025-05" db="UniProtKB">
        <authorList>
            <consortium name="RefSeq"/>
        </authorList>
    </citation>
    <scope>IDENTIFICATION</scope>
</reference>
<evidence type="ECO:0000259" key="2">
    <source>
        <dbReference type="PROSITE" id="PS50812"/>
    </source>
</evidence>
<dbReference type="OrthoDB" id="62853at2759"/>
<organism evidence="3">
    <name type="scientific">Saccoglossus kowalevskii</name>
    <name type="common">Acorn worm</name>
    <dbReference type="NCBI Taxonomy" id="10224"/>
    <lineage>
        <taxon>Eukaryota</taxon>
        <taxon>Metazoa</taxon>
        <taxon>Hemichordata</taxon>
        <taxon>Enteropneusta</taxon>
        <taxon>Harrimaniidae</taxon>
        <taxon>Saccoglossus</taxon>
    </lineage>
</organism>
<dbReference type="Gene3D" id="2.30.30.140">
    <property type="match status" value="1"/>
</dbReference>
<feature type="domain" description="PWWP" evidence="2">
    <location>
        <begin position="9"/>
        <end position="69"/>
    </location>
</feature>
<dbReference type="SUPFAM" id="SSF63748">
    <property type="entry name" value="Tudor/PWWP/MBT"/>
    <property type="match status" value="1"/>
</dbReference>
<dbReference type="EMBL" id="GU076017">
    <property type="protein sequence ID" value="ACY92546.1"/>
    <property type="molecule type" value="mRNA"/>
</dbReference>
<evidence type="ECO:0000313" key="3">
    <source>
        <dbReference type="EMBL" id="ACY92546.1"/>
    </source>
</evidence>
<sequence length="189" mass="21807">MAAKPTFKPGDKIFAKMKGYPHWPARVSVIDDIQEGAVKPPANKFPIFFYGTHETAFLSAKELFPYAKFKDKFGKPNKRRGFNEGLWEIENKPNVKFAGTSTESEEAEEEEEGEEEEEEEENEKKEEEDAEEEEEDEPEEAEEEKDESSSEDEKLVIDEAPKKKGKPRKPAQKKKPARKRKPFSRKPKV</sequence>
<evidence type="ECO:0000313" key="4">
    <source>
        <dbReference type="Proteomes" id="UP000694865"/>
    </source>
</evidence>
<evidence type="ECO:0000256" key="1">
    <source>
        <dbReference type="SAM" id="MobiDB-lite"/>
    </source>
</evidence>
<feature type="compositionally biased region" description="Acidic residues" evidence="1">
    <location>
        <begin position="103"/>
        <end position="121"/>
    </location>
</feature>
<dbReference type="RefSeq" id="NP_001161563.1">
    <property type="nucleotide sequence ID" value="NM_001168091.1"/>
</dbReference>
<accession>D1LX40</accession>
<dbReference type="PANTHER" id="PTHR12550:SF70">
    <property type="entry name" value="JIL-1 ANCHORING AND STABILIZING PROTEIN, ISOFORM A"/>
    <property type="match status" value="1"/>
</dbReference>
<name>D1LX40_SACKO</name>
<dbReference type="Proteomes" id="UP000694865">
    <property type="component" value="Unplaced"/>
</dbReference>
<dbReference type="AlphaFoldDB" id="D1LX40"/>
<dbReference type="Pfam" id="PF00855">
    <property type="entry name" value="PWWP"/>
    <property type="match status" value="1"/>
</dbReference>
<feature type="compositionally biased region" description="Basic residues" evidence="1">
    <location>
        <begin position="163"/>
        <end position="189"/>
    </location>
</feature>
<gene>
    <name evidence="5" type="primary">LOC100313630</name>
</gene>
<dbReference type="PROSITE" id="PS50812">
    <property type="entry name" value="PWWP"/>
    <property type="match status" value="1"/>
</dbReference>
<feature type="region of interest" description="Disordered" evidence="1">
    <location>
        <begin position="72"/>
        <end position="189"/>
    </location>
</feature>
<protein>
    <submittedName>
        <fullName evidence="3 5">Hepatoma derived growth factor</fullName>
    </submittedName>
</protein>
<dbReference type="SMART" id="SM00293">
    <property type="entry name" value="PWWP"/>
    <property type="match status" value="1"/>
</dbReference>
<dbReference type="InterPro" id="IPR000313">
    <property type="entry name" value="PWWP_dom"/>
</dbReference>
<dbReference type="GeneID" id="100313630"/>
<reference evidence="3" key="1">
    <citation type="submission" date="2009-10" db="EMBL/GenBank/DDBJ databases">
        <authorList>
            <person name="Freeman R.M.Jr."/>
            <person name="Wu M.M."/>
            <person name="Gerhart J.J."/>
        </authorList>
    </citation>
    <scope>NUCLEOTIDE SEQUENCE</scope>
</reference>